<reference evidence="2" key="1">
    <citation type="submission" date="2020-10" db="EMBL/GenBank/DDBJ databases">
        <title>Connecting structure to function with the recovery of over 1000 high-quality activated sludge metagenome-assembled genomes encoding full-length rRNA genes using long-read sequencing.</title>
        <authorList>
            <person name="Singleton C.M."/>
            <person name="Petriglieri F."/>
            <person name="Kristensen J.M."/>
            <person name="Kirkegaard R.H."/>
            <person name="Michaelsen T.Y."/>
            <person name="Andersen M.H."/>
            <person name="Karst S.M."/>
            <person name="Dueholm M.S."/>
            <person name="Nielsen P.H."/>
            <person name="Albertsen M."/>
        </authorList>
    </citation>
    <scope>NUCLEOTIDE SEQUENCE</scope>
    <source>
        <strain evidence="2">OdNE_18-Q3-R46-58_BAT3C.305</strain>
    </source>
</reference>
<protein>
    <submittedName>
        <fullName evidence="2">Class I SAM-dependent methyltransferase</fullName>
    </submittedName>
</protein>
<evidence type="ECO:0000313" key="3">
    <source>
        <dbReference type="Proteomes" id="UP000808146"/>
    </source>
</evidence>
<dbReference type="SUPFAM" id="SSF53335">
    <property type="entry name" value="S-adenosyl-L-methionine-dependent methyltransferases"/>
    <property type="match status" value="1"/>
</dbReference>
<dbReference type="AlphaFoldDB" id="A0A9D7LUE6"/>
<dbReference type="GO" id="GO:0008168">
    <property type="term" value="F:methyltransferase activity"/>
    <property type="evidence" value="ECO:0007669"/>
    <property type="project" value="UniProtKB-KW"/>
</dbReference>
<dbReference type="Gene3D" id="3.40.50.150">
    <property type="entry name" value="Vaccinia Virus protein VP39"/>
    <property type="match status" value="1"/>
</dbReference>
<name>A0A9D7LUE6_9RHOO</name>
<dbReference type="EMBL" id="JADKBR010000017">
    <property type="protein sequence ID" value="MBK8891328.1"/>
    <property type="molecule type" value="Genomic_DNA"/>
</dbReference>
<dbReference type="InterPro" id="IPR013217">
    <property type="entry name" value="Methyltransf_12"/>
</dbReference>
<comment type="caution">
    <text evidence="2">The sequence shown here is derived from an EMBL/GenBank/DDBJ whole genome shotgun (WGS) entry which is preliminary data.</text>
</comment>
<evidence type="ECO:0000259" key="1">
    <source>
        <dbReference type="Pfam" id="PF08242"/>
    </source>
</evidence>
<feature type="domain" description="Methyltransferase type 12" evidence="1">
    <location>
        <begin position="54"/>
        <end position="165"/>
    </location>
</feature>
<dbReference type="CDD" id="cd02440">
    <property type="entry name" value="AdoMet_MTases"/>
    <property type="match status" value="1"/>
</dbReference>
<organism evidence="2 3">
    <name type="scientific">Candidatus Dechloromonas phosphorivorans</name>
    <dbReference type="NCBI Taxonomy" id="2899244"/>
    <lineage>
        <taxon>Bacteria</taxon>
        <taxon>Pseudomonadati</taxon>
        <taxon>Pseudomonadota</taxon>
        <taxon>Betaproteobacteria</taxon>
        <taxon>Rhodocyclales</taxon>
        <taxon>Azonexaceae</taxon>
        <taxon>Dechloromonas</taxon>
    </lineage>
</organism>
<accession>A0A9D7LUE6</accession>
<dbReference type="Pfam" id="PF08242">
    <property type="entry name" value="Methyltransf_12"/>
    <property type="match status" value="1"/>
</dbReference>
<evidence type="ECO:0000313" key="2">
    <source>
        <dbReference type="EMBL" id="MBK8891328.1"/>
    </source>
</evidence>
<proteinExistence type="predicted"/>
<keyword evidence="2" id="KW-0489">Methyltransferase</keyword>
<dbReference type="Proteomes" id="UP000808146">
    <property type="component" value="Unassembled WGS sequence"/>
</dbReference>
<sequence length="240" mass="27158">MTKRFVRDLLDDASRPFLSGGRFAYYYSRGKLSSDCIFREVLKRGIFPSEARFLDLGCGQGSLFAWLLAARKLYEQGHWPSDWAMPPRPLSLRGFELMQKDVERAARAFGDDHPLVTIRQGDMCQVEFGEADVVTILDALHYIDHVQQDDVLRRIRAALPPGGLFLTRVGDAGAGLPYHICNWVDHAVTFVRGHRLPTLYGRRLADWIAMLKNLGFEVETMSMSEGKPFANIMLISRVPA</sequence>
<gene>
    <name evidence="2" type="ORF">IPN75_13700</name>
</gene>
<dbReference type="GO" id="GO:0032259">
    <property type="term" value="P:methylation"/>
    <property type="evidence" value="ECO:0007669"/>
    <property type="project" value="UniProtKB-KW"/>
</dbReference>
<dbReference type="InterPro" id="IPR029063">
    <property type="entry name" value="SAM-dependent_MTases_sf"/>
</dbReference>
<keyword evidence="2" id="KW-0808">Transferase</keyword>